<evidence type="ECO:0000313" key="2">
    <source>
        <dbReference type="EMBL" id="PLW46111.1"/>
    </source>
</evidence>
<dbReference type="AlphaFoldDB" id="A0A2N5SS73"/>
<evidence type="ECO:0000313" key="3">
    <source>
        <dbReference type="Proteomes" id="UP000235392"/>
    </source>
</evidence>
<dbReference type="EMBL" id="PGCI01000782">
    <property type="protein sequence ID" value="PLW16040.1"/>
    <property type="molecule type" value="Genomic_DNA"/>
</dbReference>
<name>A0A2N5SS73_9BASI</name>
<evidence type="ECO:0000313" key="1">
    <source>
        <dbReference type="EMBL" id="PLW16040.1"/>
    </source>
</evidence>
<sequence length="90" mass="10055">MCHPPKSYSPIPYWHPGRVGTPRSTVVPEASHAPPAAPDIAHLGKLLPSQVPRYAPQSSLVHFTDEHLYWWLVLRELGTLATDFTRTESS</sequence>
<proteinExistence type="predicted"/>
<accession>A0A2N5SS73</accession>
<comment type="caution">
    <text evidence="1">The sequence shown here is derived from an EMBL/GenBank/DDBJ whole genome shotgun (WGS) entry which is preliminary data.</text>
</comment>
<dbReference type="EMBL" id="PGCI01000042">
    <property type="protein sequence ID" value="PLW46111.1"/>
    <property type="molecule type" value="Genomic_DNA"/>
</dbReference>
<organism evidence="1 3">
    <name type="scientific">Puccinia coronata f. sp. avenae</name>
    <dbReference type="NCBI Taxonomy" id="200324"/>
    <lineage>
        <taxon>Eukaryota</taxon>
        <taxon>Fungi</taxon>
        <taxon>Dikarya</taxon>
        <taxon>Basidiomycota</taxon>
        <taxon>Pucciniomycotina</taxon>
        <taxon>Pucciniomycetes</taxon>
        <taxon>Pucciniales</taxon>
        <taxon>Pucciniaceae</taxon>
        <taxon>Puccinia</taxon>
    </lineage>
</organism>
<protein>
    <submittedName>
        <fullName evidence="1">Uncharacterized protein</fullName>
    </submittedName>
</protein>
<gene>
    <name evidence="2" type="ORF">PCASD_04166</name>
    <name evidence="1" type="ORF">PCASD_20691</name>
</gene>
<dbReference type="Proteomes" id="UP000235392">
    <property type="component" value="Unassembled WGS sequence"/>
</dbReference>
<reference evidence="1 3" key="1">
    <citation type="submission" date="2017-11" db="EMBL/GenBank/DDBJ databases">
        <title>De novo assembly and phasing of dikaryotic genomes from two isolates of Puccinia coronata f. sp. avenae, the causal agent of oat crown rust.</title>
        <authorList>
            <person name="Miller M.E."/>
            <person name="Zhang Y."/>
            <person name="Omidvar V."/>
            <person name="Sperschneider J."/>
            <person name="Schwessinger B."/>
            <person name="Raley C."/>
            <person name="Palmer J.M."/>
            <person name="Garnica D."/>
            <person name="Upadhyaya N."/>
            <person name="Rathjen J."/>
            <person name="Taylor J.M."/>
            <person name="Park R.F."/>
            <person name="Dodds P.N."/>
            <person name="Hirsch C.D."/>
            <person name="Kianian S.F."/>
            <person name="Figueroa M."/>
        </authorList>
    </citation>
    <scope>NUCLEOTIDE SEQUENCE [LARGE SCALE GENOMIC DNA]</scope>
    <source>
        <strain evidence="1">12SD80</strain>
    </source>
</reference>